<dbReference type="RefSeq" id="WP_116558001.1">
    <property type="nucleotide sequence ID" value="NZ_QDKM01000003.1"/>
</dbReference>
<feature type="domain" description="Rod shape-determining protein MreC beta-barrel core" evidence="8">
    <location>
        <begin position="129"/>
        <end position="268"/>
    </location>
</feature>
<evidence type="ECO:0000256" key="6">
    <source>
        <dbReference type="SAM" id="MobiDB-lite"/>
    </source>
</evidence>
<dbReference type="InterPro" id="IPR055342">
    <property type="entry name" value="MreC_beta-barrel_core"/>
</dbReference>
<protein>
    <recommendedName>
        <fullName evidence="2">Cell shape-determining protein MreC</fullName>
    </recommendedName>
    <alternativeName>
        <fullName evidence="4">Cell shape protein MreC</fullName>
    </alternativeName>
</protein>
<dbReference type="InterPro" id="IPR042177">
    <property type="entry name" value="Cell/Rod_1"/>
</dbReference>
<dbReference type="PANTHER" id="PTHR34138">
    <property type="entry name" value="CELL SHAPE-DETERMINING PROTEIN MREC"/>
    <property type="match status" value="1"/>
</dbReference>
<evidence type="ECO:0000256" key="3">
    <source>
        <dbReference type="ARBA" id="ARBA00022960"/>
    </source>
</evidence>
<evidence type="ECO:0000256" key="1">
    <source>
        <dbReference type="ARBA" id="ARBA00009369"/>
    </source>
</evidence>
<keyword evidence="3" id="KW-0133">Cell shape</keyword>
<dbReference type="PANTHER" id="PTHR34138:SF1">
    <property type="entry name" value="CELL SHAPE-DETERMINING PROTEIN MREC"/>
    <property type="match status" value="1"/>
</dbReference>
<comment type="similarity">
    <text evidence="1">Belongs to the MreC family.</text>
</comment>
<dbReference type="Proteomes" id="UP000245911">
    <property type="component" value="Unassembled WGS sequence"/>
</dbReference>
<feature type="compositionally biased region" description="Pro residues" evidence="6">
    <location>
        <begin position="315"/>
        <end position="326"/>
    </location>
</feature>
<reference evidence="9 10" key="1">
    <citation type="submission" date="2018-04" db="EMBL/GenBank/DDBJ databases">
        <title>Pararhodobacter oceanense sp. nov., isolated from marine intertidal sediment.</title>
        <authorList>
            <person name="Wang X.-L."/>
            <person name="Du Z.-J."/>
        </authorList>
    </citation>
    <scope>NUCLEOTIDE SEQUENCE [LARGE SCALE GENOMIC DNA]</scope>
    <source>
        <strain evidence="9 10">AM505</strain>
    </source>
</reference>
<keyword evidence="7" id="KW-1133">Transmembrane helix</keyword>
<evidence type="ECO:0000313" key="10">
    <source>
        <dbReference type="Proteomes" id="UP000245911"/>
    </source>
</evidence>
<dbReference type="InterPro" id="IPR042175">
    <property type="entry name" value="Cell/Rod_MreC_2"/>
</dbReference>
<dbReference type="GO" id="GO:0008360">
    <property type="term" value="P:regulation of cell shape"/>
    <property type="evidence" value="ECO:0007669"/>
    <property type="project" value="UniProtKB-KW"/>
</dbReference>
<evidence type="ECO:0000256" key="7">
    <source>
        <dbReference type="SAM" id="Phobius"/>
    </source>
</evidence>
<feature type="coiled-coil region" evidence="5">
    <location>
        <begin position="86"/>
        <end position="113"/>
    </location>
</feature>
<dbReference type="OrthoDB" id="8478127at2"/>
<dbReference type="AlphaFoldDB" id="A0A2T8HUF2"/>
<accession>A0A2T8HUF2</accession>
<dbReference type="EMBL" id="QDKM01000003">
    <property type="protein sequence ID" value="PVH29006.1"/>
    <property type="molecule type" value="Genomic_DNA"/>
</dbReference>
<dbReference type="Gene3D" id="2.40.10.350">
    <property type="entry name" value="Rod shape-determining protein MreC, domain 2"/>
    <property type="match status" value="1"/>
</dbReference>
<dbReference type="InterPro" id="IPR007221">
    <property type="entry name" value="MreC"/>
</dbReference>
<sequence length="348" mass="37993">MPSDRSNEADFVRPVRRLVLGVIAVVLLALFLLWRIDSPRVERFRMAVVDTVVPNMDWAMAPVTRVTRMFEDFRSYARIYEQNQELRRELQQMRAWREAALQLEQRNAQLLDMSRVRLDPQLTHVTGVVMADAGSPYRQSVLINVGARDGIVDGWAVMDGLGLAGRIAGVGDRSSRVILLTDFNSRVPVMVQPSGQRALLSGDNSRVPVLEFVESAEALRPGDRVVSASDGGVFPPGLLVGEVVQGTDGRLRVRLAADYGRLDFLRVLRSRPAERIEQSGTLLRPLDAAGTPLDPATGEPLFDAYPDDESLAPAPNVPVMPVPGAPDLPVGVTTAPQADAEISGSADE</sequence>
<keyword evidence="7" id="KW-0472">Membrane</keyword>
<name>A0A2T8HUF2_9RHOB</name>
<dbReference type="NCBIfam" id="NF010533">
    <property type="entry name" value="PRK13922.9-5"/>
    <property type="match status" value="1"/>
</dbReference>
<feature type="transmembrane region" description="Helical" evidence="7">
    <location>
        <begin position="18"/>
        <end position="36"/>
    </location>
</feature>
<evidence type="ECO:0000256" key="5">
    <source>
        <dbReference type="SAM" id="Coils"/>
    </source>
</evidence>
<feature type="region of interest" description="Disordered" evidence="6">
    <location>
        <begin position="285"/>
        <end position="348"/>
    </location>
</feature>
<evidence type="ECO:0000259" key="8">
    <source>
        <dbReference type="Pfam" id="PF04085"/>
    </source>
</evidence>
<keyword evidence="10" id="KW-1185">Reference proteome</keyword>
<organism evidence="9 10">
    <name type="scientific">Pararhodobacter oceanensis</name>
    <dbReference type="NCBI Taxonomy" id="2172121"/>
    <lineage>
        <taxon>Bacteria</taxon>
        <taxon>Pseudomonadati</taxon>
        <taxon>Pseudomonadota</taxon>
        <taxon>Alphaproteobacteria</taxon>
        <taxon>Rhodobacterales</taxon>
        <taxon>Paracoccaceae</taxon>
        <taxon>Pararhodobacter</taxon>
    </lineage>
</organism>
<comment type="caution">
    <text evidence="9">The sequence shown here is derived from an EMBL/GenBank/DDBJ whole genome shotgun (WGS) entry which is preliminary data.</text>
</comment>
<dbReference type="Gene3D" id="2.40.10.340">
    <property type="entry name" value="Rod shape-determining protein MreC, domain 1"/>
    <property type="match status" value="1"/>
</dbReference>
<proteinExistence type="inferred from homology"/>
<gene>
    <name evidence="9" type="ORF">DDE20_08205</name>
</gene>
<dbReference type="GO" id="GO:0005886">
    <property type="term" value="C:plasma membrane"/>
    <property type="evidence" value="ECO:0007669"/>
    <property type="project" value="TreeGrafter"/>
</dbReference>
<dbReference type="Pfam" id="PF04085">
    <property type="entry name" value="MreC"/>
    <property type="match status" value="1"/>
</dbReference>
<evidence type="ECO:0000313" key="9">
    <source>
        <dbReference type="EMBL" id="PVH29006.1"/>
    </source>
</evidence>
<evidence type="ECO:0000256" key="4">
    <source>
        <dbReference type="ARBA" id="ARBA00032089"/>
    </source>
</evidence>
<evidence type="ECO:0000256" key="2">
    <source>
        <dbReference type="ARBA" id="ARBA00013855"/>
    </source>
</evidence>
<keyword evidence="7" id="KW-0812">Transmembrane</keyword>
<keyword evidence="5" id="KW-0175">Coiled coil</keyword>